<keyword evidence="1" id="KW-0805">Transcription regulation</keyword>
<dbReference type="InterPro" id="IPR001647">
    <property type="entry name" value="HTH_TetR"/>
</dbReference>
<sequence length="204" mass="22274">MSEAIPQRPRRADAIRNRARLLQAANEVFAERGVGVTLDDVAHHAGVGVGTVYRHFPGKEELIDAVFDQNFAAMADAAEQAVAGDDPWQALVTYIEFACERMAGSRGMTEVLHRGGCVQVEAQHLRIEAAVETLIQRAQASGALRPDVTPDDFFSIIFSVGALAEATRQSLPNAWRRHLALLLDGLNNDNRPRRPLLDPVQTGS</sequence>
<dbReference type="Pfam" id="PF00440">
    <property type="entry name" value="TetR_N"/>
    <property type="match status" value="1"/>
</dbReference>
<dbReference type="PANTHER" id="PTHR30055:SF234">
    <property type="entry name" value="HTH-TYPE TRANSCRIPTIONAL REGULATOR BETI"/>
    <property type="match status" value="1"/>
</dbReference>
<evidence type="ECO:0000259" key="5">
    <source>
        <dbReference type="PROSITE" id="PS50977"/>
    </source>
</evidence>
<keyword evidence="7" id="KW-1185">Reference proteome</keyword>
<evidence type="ECO:0000256" key="2">
    <source>
        <dbReference type="ARBA" id="ARBA00023125"/>
    </source>
</evidence>
<dbReference type="InterPro" id="IPR049445">
    <property type="entry name" value="TetR_SbtR-like_C"/>
</dbReference>
<evidence type="ECO:0000313" key="6">
    <source>
        <dbReference type="EMBL" id="KHO26591.1"/>
    </source>
</evidence>
<dbReference type="Pfam" id="PF21597">
    <property type="entry name" value="TetR_C_43"/>
    <property type="match status" value="1"/>
</dbReference>
<reference evidence="6 7" key="1">
    <citation type="submission" date="2014-11" db="EMBL/GenBank/DDBJ databases">
        <title>Mycobacterium setense Manresensis Genome.</title>
        <authorList>
            <person name="Rech G."/>
            <person name="Sumoy L."/>
        </authorList>
    </citation>
    <scope>NUCLEOTIDE SEQUENCE [LARGE SCALE GENOMIC DNA]</scope>
    <source>
        <strain evidence="6 7">Manresensis</strain>
    </source>
</reference>
<gene>
    <name evidence="6" type="ORF">QQ44_13125</name>
</gene>
<dbReference type="PROSITE" id="PS01081">
    <property type="entry name" value="HTH_TETR_1"/>
    <property type="match status" value="1"/>
</dbReference>
<organism evidence="6 7">
    <name type="scientific">Mycolicibacterium setense</name>
    <dbReference type="NCBI Taxonomy" id="431269"/>
    <lineage>
        <taxon>Bacteria</taxon>
        <taxon>Bacillati</taxon>
        <taxon>Actinomycetota</taxon>
        <taxon>Actinomycetes</taxon>
        <taxon>Mycobacteriales</taxon>
        <taxon>Mycobacteriaceae</taxon>
        <taxon>Mycolicibacterium</taxon>
    </lineage>
</organism>
<name>A0ABR4YWH9_9MYCO</name>
<comment type="caution">
    <text evidence="6">The sequence shown here is derived from an EMBL/GenBank/DDBJ whole genome shotgun (WGS) entry which is preliminary data.</text>
</comment>
<dbReference type="PANTHER" id="PTHR30055">
    <property type="entry name" value="HTH-TYPE TRANSCRIPTIONAL REGULATOR RUTR"/>
    <property type="match status" value="1"/>
</dbReference>
<keyword evidence="2 4" id="KW-0238">DNA-binding</keyword>
<dbReference type="SUPFAM" id="SSF46689">
    <property type="entry name" value="Homeodomain-like"/>
    <property type="match status" value="1"/>
</dbReference>
<dbReference type="PROSITE" id="PS50977">
    <property type="entry name" value="HTH_TETR_2"/>
    <property type="match status" value="1"/>
</dbReference>
<evidence type="ECO:0000256" key="4">
    <source>
        <dbReference type="PROSITE-ProRule" id="PRU00335"/>
    </source>
</evidence>
<dbReference type="InterPro" id="IPR036271">
    <property type="entry name" value="Tet_transcr_reg_TetR-rel_C_sf"/>
</dbReference>
<protein>
    <recommendedName>
        <fullName evidence="5">HTH tetR-type domain-containing protein</fullName>
    </recommendedName>
</protein>
<keyword evidence="3" id="KW-0804">Transcription</keyword>
<dbReference type="EMBL" id="JTLZ01000005">
    <property type="protein sequence ID" value="KHO26591.1"/>
    <property type="molecule type" value="Genomic_DNA"/>
</dbReference>
<evidence type="ECO:0000313" key="7">
    <source>
        <dbReference type="Proteomes" id="UP000031004"/>
    </source>
</evidence>
<dbReference type="InterPro" id="IPR050109">
    <property type="entry name" value="HTH-type_TetR-like_transc_reg"/>
</dbReference>
<feature type="DNA-binding region" description="H-T-H motif" evidence="4">
    <location>
        <begin position="37"/>
        <end position="56"/>
    </location>
</feature>
<dbReference type="Gene3D" id="1.10.357.10">
    <property type="entry name" value="Tetracycline Repressor, domain 2"/>
    <property type="match status" value="1"/>
</dbReference>
<evidence type="ECO:0000256" key="1">
    <source>
        <dbReference type="ARBA" id="ARBA00023015"/>
    </source>
</evidence>
<dbReference type="InterPro" id="IPR023772">
    <property type="entry name" value="DNA-bd_HTH_TetR-type_CS"/>
</dbReference>
<dbReference type="SUPFAM" id="SSF48498">
    <property type="entry name" value="Tetracyclin repressor-like, C-terminal domain"/>
    <property type="match status" value="1"/>
</dbReference>
<evidence type="ECO:0000256" key="3">
    <source>
        <dbReference type="ARBA" id="ARBA00023163"/>
    </source>
</evidence>
<accession>A0ABR4YWH9</accession>
<dbReference type="PRINTS" id="PR00455">
    <property type="entry name" value="HTHTETR"/>
</dbReference>
<dbReference type="Proteomes" id="UP000031004">
    <property type="component" value="Unassembled WGS sequence"/>
</dbReference>
<dbReference type="RefSeq" id="WP_039320143.1">
    <property type="nucleotide sequence ID" value="NZ_JTLZ01000005.1"/>
</dbReference>
<proteinExistence type="predicted"/>
<feature type="domain" description="HTH tetR-type" evidence="5">
    <location>
        <begin position="15"/>
        <end position="74"/>
    </location>
</feature>
<dbReference type="InterPro" id="IPR009057">
    <property type="entry name" value="Homeodomain-like_sf"/>
</dbReference>